<comment type="caution">
    <text evidence="4">The sequence shown here is derived from an EMBL/GenBank/DDBJ whole genome shotgun (WGS) entry which is preliminary data.</text>
</comment>
<evidence type="ECO:0000313" key="4">
    <source>
        <dbReference type="EMBL" id="GAA4134817.1"/>
    </source>
</evidence>
<keyword evidence="2" id="KW-1133">Transmembrane helix</keyword>
<feature type="compositionally biased region" description="Low complexity" evidence="1">
    <location>
        <begin position="375"/>
        <end position="421"/>
    </location>
</feature>
<reference evidence="5" key="1">
    <citation type="journal article" date="2019" name="Int. J. Syst. Evol. Microbiol.">
        <title>The Global Catalogue of Microorganisms (GCM) 10K type strain sequencing project: providing services to taxonomists for standard genome sequencing and annotation.</title>
        <authorList>
            <consortium name="The Broad Institute Genomics Platform"/>
            <consortium name="The Broad Institute Genome Sequencing Center for Infectious Disease"/>
            <person name="Wu L."/>
            <person name="Ma J."/>
        </authorList>
    </citation>
    <scope>NUCLEOTIDE SEQUENCE [LARGE SCALE GENOMIC DNA]</scope>
    <source>
        <strain evidence="5">JCM 17316</strain>
    </source>
</reference>
<feature type="transmembrane region" description="Helical" evidence="2">
    <location>
        <begin position="303"/>
        <end position="323"/>
    </location>
</feature>
<dbReference type="Gene3D" id="2.60.40.10">
    <property type="entry name" value="Immunoglobulins"/>
    <property type="match status" value="1"/>
</dbReference>
<keyword evidence="2" id="KW-0812">Transmembrane</keyword>
<dbReference type="InterPro" id="IPR036116">
    <property type="entry name" value="FN3_sf"/>
</dbReference>
<protein>
    <recommendedName>
        <fullName evidence="6">Fibronectin type-III domain-containing protein</fullName>
    </recommendedName>
</protein>
<dbReference type="InterPro" id="IPR013783">
    <property type="entry name" value="Ig-like_fold"/>
</dbReference>
<evidence type="ECO:0008006" key="6">
    <source>
        <dbReference type="Google" id="ProtNLM"/>
    </source>
</evidence>
<keyword evidence="5" id="KW-1185">Reference proteome</keyword>
<evidence type="ECO:0000256" key="1">
    <source>
        <dbReference type="SAM" id="MobiDB-lite"/>
    </source>
</evidence>
<feature type="compositionally biased region" description="Polar residues" evidence="1">
    <location>
        <begin position="246"/>
        <end position="267"/>
    </location>
</feature>
<name>A0ABP7YE34_9ACTN</name>
<accession>A0ABP7YE34</accession>
<proteinExistence type="predicted"/>
<feature type="compositionally biased region" description="Low complexity" evidence="1">
    <location>
        <begin position="231"/>
        <end position="245"/>
    </location>
</feature>
<feature type="region of interest" description="Disordered" evidence="1">
    <location>
        <begin position="184"/>
        <end position="206"/>
    </location>
</feature>
<keyword evidence="2" id="KW-0472">Membrane</keyword>
<evidence type="ECO:0000313" key="5">
    <source>
        <dbReference type="Proteomes" id="UP001500266"/>
    </source>
</evidence>
<feature type="signal peptide" evidence="3">
    <location>
        <begin position="1"/>
        <end position="31"/>
    </location>
</feature>
<feature type="compositionally biased region" description="Polar residues" evidence="1">
    <location>
        <begin position="184"/>
        <end position="193"/>
    </location>
</feature>
<dbReference type="RefSeq" id="WP_345019087.1">
    <property type="nucleotide sequence ID" value="NZ_BAABDO010000016.1"/>
</dbReference>
<dbReference type="Proteomes" id="UP001500266">
    <property type="component" value="Unassembled WGS sequence"/>
</dbReference>
<evidence type="ECO:0000256" key="2">
    <source>
        <dbReference type="SAM" id="Phobius"/>
    </source>
</evidence>
<feature type="region of interest" description="Disordered" evidence="1">
    <location>
        <begin position="221"/>
        <end position="297"/>
    </location>
</feature>
<gene>
    <name evidence="4" type="ORF">GCM10022416_16860</name>
</gene>
<feature type="region of interest" description="Disordered" evidence="1">
    <location>
        <begin position="375"/>
        <end position="445"/>
    </location>
</feature>
<feature type="chain" id="PRO_5045829229" description="Fibronectin type-III domain-containing protein" evidence="3">
    <location>
        <begin position="32"/>
        <end position="445"/>
    </location>
</feature>
<dbReference type="EMBL" id="BAABDO010000016">
    <property type="protein sequence ID" value="GAA4134817.1"/>
    <property type="molecule type" value="Genomic_DNA"/>
</dbReference>
<dbReference type="SUPFAM" id="SSF49265">
    <property type="entry name" value="Fibronectin type III"/>
    <property type="match status" value="1"/>
</dbReference>
<sequence length="445" mass="45108">MTWIRRIGAVVLTAPLAMSAPILGTAVPAYAASAGITSPSDGAVIRSGSSVTVSATTEVLTAWRLVVVSPNGNEQVVDSKESLRTESLSGTAALGDNGRYEVQLQEKILLSWHTKATRDFYARVPPAAPGGLSASVTGGKLTVRWNKGLENDLTGYSISAGSVGSKSGTVDGLCSGTSCSTTFSVPSGTSGTIPVQVRAKRSDGSGGSVYSAYASASVTVKGSSGGGSGGSNTPSPSSSVPSLPGNTSRGTTPLTPFNNASPVTLPSVQPDGATPGLTYPAPQVADQSRPKAQNVAAPESMQWGTSVAIALILLLIAAHLGTWTRRMRVANSGLSSQGMAARIARSGSGRKRVVKARKQIARAEAVARTADLSSLAKAAKGAPASKGKSTSSRGGRPPSRVGRRPAALGGSRTRGAGSRAAKPSRQPGKRRASGDRQGGARHKVK</sequence>
<evidence type="ECO:0000256" key="3">
    <source>
        <dbReference type="SAM" id="SignalP"/>
    </source>
</evidence>
<organism evidence="4 5">
    <name type="scientific">Actinomadura keratinilytica</name>
    <dbReference type="NCBI Taxonomy" id="547461"/>
    <lineage>
        <taxon>Bacteria</taxon>
        <taxon>Bacillati</taxon>
        <taxon>Actinomycetota</taxon>
        <taxon>Actinomycetes</taxon>
        <taxon>Streptosporangiales</taxon>
        <taxon>Thermomonosporaceae</taxon>
        <taxon>Actinomadura</taxon>
    </lineage>
</organism>
<keyword evidence="3" id="KW-0732">Signal</keyword>